<accession>A0A3L6L6W1</accession>
<gene>
    <name evidence="2" type="ORF">DPX39_060065200</name>
    <name evidence="4" type="ORF">DPX39_060071300</name>
    <name evidence="3" type="ORF">DPX39_060077400</name>
    <name evidence="5" type="ORF">DPX39_060083500</name>
</gene>
<proteinExistence type="predicted"/>
<dbReference type="AlphaFoldDB" id="A0A3L6L6W1"/>
<reference evidence="2" key="1">
    <citation type="submission" date="2018-09" db="EMBL/GenBank/DDBJ databases">
        <title>whole genome sequence of T. equiperdum IVM-t1 strain.</title>
        <authorList>
            <person name="Suganuma K."/>
        </authorList>
    </citation>
    <scope>NUCLEOTIDE SEQUENCE [LARGE SCALE GENOMIC DNA]</scope>
    <source>
        <strain evidence="2">IVM-t1</strain>
    </source>
</reference>
<feature type="chain" id="PRO_5036083787" description="Trypanosome variant surface glycoprotein (A-type)" evidence="1">
    <location>
        <begin position="26"/>
        <end position="87"/>
    </location>
</feature>
<evidence type="ECO:0000313" key="2">
    <source>
        <dbReference type="EMBL" id="RHW71796.1"/>
    </source>
</evidence>
<dbReference type="EMBL" id="QSBY01000006">
    <property type="protein sequence ID" value="RHW71796.1"/>
    <property type="molecule type" value="Genomic_DNA"/>
</dbReference>
<name>A0A3L6L6W1_9TRYP</name>
<dbReference type="Proteomes" id="UP000266743">
    <property type="component" value="Chromosome 6"/>
</dbReference>
<organism evidence="2">
    <name type="scientific">Trypanosoma brucei equiperdum</name>
    <dbReference type="NCBI Taxonomy" id="630700"/>
    <lineage>
        <taxon>Eukaryota</taxon>
        <taxon>Discoba</taxon>
        <taxon>Euglenozoa</taxon>
        <taxon>Kinetoplastea</taxon>
        <taxon>Metakinetoplastina</taxon>
        <taxon>Trypanosomatida</taxon>
        <taxon>Trypanosomatidae</taxon>
        <taxon>Trypanosoma</taxon>
    </lineage>
</organism>
<evidence type="ECO:0000256" key="1">
    <source>
        <dbReference type="SAM" id="SignalP"/>
    </source>
</evidence>
<keyword evidence="1" id="KW-0732">Signal</keyword>
<dbReference type="EMBL" id="QSBY01000006">
    <property type="protein sequence ID" value="RHW71867.1"/>
    <property type="molecule type" value="Genomic_DNA"/>
</dbReference>
<dbReference type="EMBL" id="QSBY01000006">
    <property type="protein sequence ID" value="RHW72104.1"/>
    <property type="molecule type" value="Genomic_DNA"/>
</dbReference>
<protein>
    <recommendedName>
        <fullName evidence="6">Trypanosome variant surface glycoprotein (A-type)</fullName>
    </recommendedName>
</protein>
<dbReference type="EMBL" id="QSBY01000006">
    <property type="protein sequence ID" value="RHW72238.1"/>
    <property type="molecule type" value="Genomic_DNA"/>
</dbReference>
<evidence type="ECO:0000313" key="3">
    <source>
        <dbReference type="EMBL" id="RHW71867.1"/>
    </source>
</evidence>
<evidence type="ECO:0008006" key="6">
    <source>
        <dbReference type="Google" id="ProtNLM"/>
    </source>
</evidence>
<comment type="caution">
    <text evidence="2">The sequence shown here is derived from an EMBL/GenBank/DDBJ whole genome shotgun (WGS) entry which is preliminary data.</text>
</comment>
<sequence>MKAAKFLVQFLFVLLVSTLAAASEAQKHAVDLYTASKQSTDLADAARGTLTKATSSVATAVAASTKLRILAEAQNSEVAFTLRAWSA</sequence>
<feature type="signal peptide" evidence="1">
    <location>
        <begin position="1"/>
        <end position="25"/>
    </location>
</feature>
<evidence type="ECO:0000313" key="4">
    <source>
        <dbReference type="EMBL" id="RHW72104.1"/>
    </source>
</evidence>
<evidence type="ECO:0000313" key="5">
    <source>
        <dbReference type="EMBL" id="RHW72238.1"/>
    </source>
</evidence>